<dbReference type="InterPro" id="IPR036388">
    <property type="entry name" value="WH-like_DNA-bd_sf"/>
</dbReference>
<dbReference type="InterPro" id="IPR000524">
    <property type="entry name" value="Tscrpt_reg_HTH_GntR"/>
</dbReference>
<dbReference type="Proteomes" id="UP000233256">
    <property type="component" value="Unassembled WGS sequence"/>
</dbReference>
<dbReference type="CDD" id="cd07377">
    <property type="entry name" value="WHTH_GntR"/>
    <property type="match status" value="1"/>
</dbReference>
<dbReference type="AlphaFoldDB" id="A0A2N1PGE5"/>
<dbReference type="Pfam" id="PF07729">
    <property type="entry name" value="FCD"/>
    <property type="match status" value="1"/>
</dbReference>
<dbReference type="SUPFAM" id="SSF48008">
    <property type="entry name" value="GntR ligand-binding domain-like"/>
    <property type="match status" value="1"/>
</dbReference>
<dbReference type="GO" id="GO:0003677">
    <property type="term" value="F:DNA binding"/>
    <property type="evidence" value="ECO:0007669"/>
    <property type="project" value="UniProtKB-KW"/>
</dbReference>
<dbReference type="InterPro" id="IPR036390">
    <property type="entry name" value="WH_DNA-bd_sf"/>
</dbReference>
<sequence>MILNKVYQVGQPLPSQQELAKDFNASSRSIREAFKQLEAKGLVEISQGKRAMVKSNNLEQFVASLSSTLISNHTTDKKLLLDLMQVRTTVEVSATRELSRSDQRSILVRSLDNLTSKMEQLLPRLQAGDQEAITQWNGHDFNFHKTLIDSNDNVILTAIYENLSPLLYTSMDQITNTYGELEKSTREHRYLVEALEQGQTDLAVALALVHLTAIRGKLEASVV</sequence>
<dbReference type="SMART" id="SM00895">
    <property type="entry name" value="FCD"/>
    <property type="match status" value="1"/>
</dbReference>
<protein>
    <submittedName>
        <fullName evidence="5">FadR family transcriptional regulator</fullName>
    </submittedName>
</protein>
<gene>
    <name evidence="5" type="ORF">CVV64_22165</name>
</gene>
<comment type="caution">
    <text evidence="5">The sequence shown here is derived from an EMBL/GenBank/DDBJ whole genome shotgun (WGS) entry which is preliminary data.</text>
</comment>
<evidence type="ECO:0000256" key="3">
    <source>
        <dbReference type="ARBA" id="ARBA00023163"/>
    </source>
</evidence>
<keyword evidence="1" id="KW-0805">Transcription regulation</keyword>
<reference evidence="5 6" key="1">
    <citation type="journal article" date="2017" name="ISME J.">
        <title>Potential for microbial H2 and metal transformations associated with novel bacteria and archaea in deep terrestrial subsurface sediments.</title>
        <authorList>
            <person name="Hernsdorf A.W."/>
            <person name="Amano Y."/>
            <person name="Miyakawa K."/>
            <person name="Ise K."/>
            <person name="Suzuki Y."/>
            <person name="Anantharaman K."/>
            <person name="Probst A."/>
            <person name="Burstein D."/>
            <person name="Thomas B.C."/>
            <person name="Banfield J.F."/>
        </authorList>
    </citation>
    <scope>NUCLEOTIDE SEQUENCE [LARGE SCALE GENOMIC DNA]</scope>
    <source>
        <strain evidence="5">HGW-Wallbacteria-1</strain>
    </source>
</reference>
<evidence type="ECO:0000313" key="6">
    <source>
        <dbReference type="Proteomes" id="UP000233256"/>
    </source>
</evidence>
<feature type="domain" description="HTH gntR-type" evidence="4">
    <location>
        <begin position="1"/>
        <end position="56"/>
    </location>
</feature>
<dbReference type="EMBL" id="PGXC01000159">
    <property type="protein sequence ID" value="PKK87390.1"/>
    <property type="molecule type" value="Genomic_DNA"/>
</dbReference>
<dbReference type="SUPFAM" id="SSF46785">
    <property type="entry name" value="Winged helix' DNA-binding domain"/>
    <property type="match status" value="1"/>
</dbReference>
<evidence type="ECO:0000313" key="5">
    <source>
        <dbReference type="EMBL" id="PKK87390.1"/>
    </source>
</evidence>
<name>A0A2N1PGE5_9BACT</name>
<dbReference type="InterPro" id="IPR011711">
    <property type="entry name" value="GntR_C"/>
</dbReference>
<evidence type="ECO:0000259" key="4">
    <source>
        <dbReference type="PROSITE" id="PS50949"/>
    </source>
</evidence>
<dbReference type="Pfam" id="PF00392">
    <property type="entry name" value="GntR"/>
    <property type="match status" value="1"/>
</dbReference>
<accession>A0A2N1PGE5</accession>
<dbReference type="Gene3D" id="1.10.10.10">
    <property type="entry name" value="Winged helix-like DNA-binding domain superfamily/Winged helix DNA-binding domain"/>
    <property type="match status" value="1"/>
</dbReference>
<dbReference type="PANTHER" id="PTHR43537:SF5">
    <property type="entry name" value="UXU OPERON TRANSCRIPTIONAL REGULATOR"/>
    <property type="match status" value="1"/>
</dbReference>
<dbReference type="Gene3D" id="1.20.120.530">
    <property type="entry name" value="GntR ligand-binding domain-like"/>
    <property type="match status" value="1"/>
</dbReference>
<dbReference type="PRINTS" id="PR00035">
    <property type="entry name" value="HTHGNTR"/>
</dbReference>
<evidence type="ECO:0000256" key="2">
    <source>
        <dbReference type="ARBA" id="ARBA00023125"/>
    </source>
</evidence>
<organism evidence="5 6">
    <name type="scientific">Candidatus Wallbacteria bacterium HGW-Wallbacteria-1</name>
    <dbReference type="NCBI Taxonomy" id="2013854"/>
    <lineage>
        <taxon>Bacteria</taxon>
        <taxon>Candidatus Walliibacteriota</taxon>
    </lineage>
</organism>
<dbReference type="GO" id="GO:0003700">
    <property type="term" value="F:DNA-binding transcription factor activity"/>
    <property type="evidence" value="ECO:0007669"/>
    <property type="project" value="InterPro"/>
</dbReference>
<keyword evidence="3" id="KW-0804">Transcription</keyword>
<dbReference type="InterPro" id="IPR008920">
    <property type="entry name" value="TF_FadR/GntR_C"/>
</dbReference>
<dbReference type="PROSITE" id="PS50949">
    <property type="entry name" value="HTH_GNTR"/>
    <property type="match status" value="1"/>
</dbReference>
<dbReference type="PANTHER" id="PTHR43537">
    <property type="entry name" value="TRANSCRIPTIONAL REGULATOR, GNTR FAMILY"/>
    <property type="match status" value="1"/>
</dbReference>
<evidence type="ECO:0000256" key="1">
    <source>
        <dbReference type="ARBA" id="ARBA00023015"/>
    </source>
</evidence>
<dbReference type="SMART" id="SM00345">
    <property type="entry name" value="HTH_GNTR"/>
    <property type="match status" value="1"/>
</dbReference>
<keyword evidence="2" id="KW-0238">DNA-binding</keyword>
<proteinExistence type="predicted"/>